<feature type="domain" description="Transposase IS116/IS110/IS902 C-terminal" evidence="2">
    <location>
        <begin position="229"/>
        <end position="303"/>
    </location>
</feature>
<name>A0A2Z2K4V1_9BACL</name>
<dbReference type="Pfam" id="PF01548">
    <property type="entry name" value="DEDD_Tnp_IS110"/>
    <property type="match status" value="1"/>
</dbReference>
<dbReference type="InterPro" id="IPR047650">
    <property type="entry name" value="Transpos_IS110"/>
</dbReference>
<dbReference type="InterPro" id="IPR003346">
    <property type="entry name" value="Transposase_20"/>
</dbReference>
<accession>A0A2Z2K4V1</accession>
<reference evidence="3 4" key="1">
    <citation type="submission" date="2017-06" db="EMBL/GenBank/DDBJ databases">
        <title>Complete genome sequence of Paenibacillus donghaensis KCTC 13049T isolated from East Sea sediment, South Korea.</title>
        <authorList>
            <person name="Jung B.K."/>
            <person name="Hong S.-J."/>
            <person name="Shin J.-H."/>
        </authorList>
    </citation>
    <scope>NUCLEOTIDE SEQUENCE [LARGE SCALE GENOMIC DNA]</scope>
    <source>
        <strain evidence="3 4">KCTC 13049</strain>
    </source>
</reference>
<protein>
    <submittedName>
        <fullName evidence="3">IS110 family transposase</fullName>
    </submittedName>
</protein>
<dbReference type="EMBL" id="CP021780">
    <property type="protein sequence ID" value="ASA19477.1"/>
    <property type="molecule type" value="Genomic_DNA"/>
</dbReference>
<dbReference type="GO" id="GO:0006313">
    <property type="term" value="P:DNA transposition"/>
    <property type="evidence" value="ECO:0007669"/>
    <property type="project" value="InterPro"/>
</dbReference>
<evidence type="ECO:0000313" key="3">
    <source>
        <dbReference type="EMBL" id="ASA19477.1"/>
    </source>
</evidence>
<organism evidence="3 4">
    <name type="scientific">Paenibacillus donghaensis</name>
    <dbReference type="NCBI Taxonomy" id="414771"/>
    <lineage>
        <taxon>Bacteria</taxon>
        <taxon>Bacillati</taxon>
        <taxon>Bacillota</taxon>
        <taxon>Bacilli</taxon>
        <taxon>Bacillales</taxon>
        <taxon>Paenibacillaceae</taxon>
        <taxon>Paenibacillus</taxon>
    </lineage>
</organism>
<evidence type="ECO:0000259" key="2">
    <source>
        <dbReference type="Pfam" id="PF02371"/>
    </source>
</evidence>
<gene>
    <name evidence="3" type="ORF">B9T62_00585</name>
</gene>
<dbReference type="Proteomes" id="UP000249890">
    <property type="component" value="Chromosome"/>
</dbReference>
<dbReference type="PANTHER" id="PTHR33055:SF13">
    <property type="entry name" value="TRANSPOSASE"/>
    <property type="match status" value="1"/>
</dbReference>
<dbReference type="AlphaFoldDB" id="A0A2Z2K4V1"/>
<dbReference type="RefSeq" id="WP_087913501.1">
    <property type="nucleotide sequence ID" value="NZ_CP021780.1"/>
</dbReference>
<dbReference type="InterPro" id="IPR002525">
    <property type="entry name" value="Transp_IS110-like_N"/>
</dbReference>
<dbReference type="KEGG" id="pdh:B9T62_00585"/>
<dbReference type="Pfam" id="PF02371">
    <property type="entry name" value="Transposase_20"/>
    <property type="match status" value="1"/>
</dbReference>
<evidence type="ECO:0000259" key="1">
    <source>
        <dbReference type="Pfam" id="PF01548"/>
    </source>
</evidence>
<evidence type="ECO:0000313" key="4">
    <source>
        <dbReference type="Proteomes" id="UP000249890"/>
    </source>
</evidence>
<dbReference type="NCBIfam" id="NF033542">
    <property type="entry name" value="transpos_IS110"/>
    <property type="match status" value="1"/>
</dbReference>
<feature type="domain" description="Transposase IS110-like N-terminal" evidence="1">
    <location>
        <begin position="8"/>
        <end position="158"/>
    </location>
</feature>
<dbReference type="PANTHER" id="PTHR33055">
    <property type="entry name" value="TRANSPOSASE FOR INSERTION SEQUENCE ELEMENT IS1111A"/>
    <property type="match status" value="1"/>
</dbReference>
<dbReference type="OrthoDB" id="3191145at2"/>
<proteinExistence type="predicted"/>
<keyword evidence="4" id="KW-1185">Reference proteome</keyword>
<dbReference type="GO" id="GO:0003677">
    <property type="term" value="F:DNA binding"/>
    <property type="evidence" value="ECO:0007669"/>
    <property type="project" value="InterPro"/>
</dbReference>
<sequence>MSITTKYVGLDVSKSKIAVALADEGERGEARYWGMLEHSKSAVSKLMKHLQQNGEVQLNVCYEAGPTGYVLYRWLLEMGIACTVVAPSLIPKRPGDRIKTDKRDAKRLAQLFRAGELTAVYTPTPEDEALRDLVRAREDAKEDLTRHMQRLGKFLLRYQISNPKKSKTGTFAHEEWLDTLRFSNECQRVTFQEYRQSIWETKERILRYEQEIEQQAEKGSHSQRPLIQAFQALRGVALVTAVTLSTEIISISRFASAADFMSYCGLVTSENSSGDTRRQGRITKAGNAHLRRVLVEAAWHYRHTPGVRRKLRERLTGLPAEVQSLAWSAQTRLHKKYNALLWRGKTKGCIAVAVARELAGFVWAIAQEVQRQSVEIQEAG</sequence>
<dbReference type="GO" id="GO:0004803">
    <property type="term" value="F:transposase activity"/>
    <property type="evidence" value="ECO:0007669"/>
    <property type="project" value="InterPro"/>
</dbReference>